<feature type="region of interest" description="Disordered" evidence="1">
    <location>
        <begin position="93"/>
        <end position="113"/>
    </location>
</feature>
<evidence type="ECO:0000313" key="3">
    <source>
        <dbReference type="Proteomes" id="UP000003107"/>
    </source>
</evidence>
<dbReference type="STRING" id="553219.CAMSH0001_0637"/>
<gene>
    <name evidence="2" type="ORF">CAMSH0001_0637</name>
</gene>
<evidence type="ECO:0000313" key="2">
    <source>
        <dbReference type="EMBL" id="EET79533.1"/>
    </source>
</evidence>
<name>C6RGI3_9BACT</name>
<sequence length="113" mass="12576">MLKLNLTRNLAMCFIQILRRSLNPPILTPCRLAKAILLAAIFSLQAKPKFKFVKFAARLSRKFALTHFCQLKFAIVAESNLKAKRSKFTPLQATPIAKPPSLNKSGAITPKIA</sequence>
<reference evidence="2 3" key="1">
    <citation type="submission" date="2009-07" db="EMBL/GenBank/DDBJ databases">
        <authorList>
            <person name="Madupu R."/>
            <person name="Sebastian Y."/>
            <person name="Durkin A.S."/>
            <person name="Torralba M."/>
            <person name="Methe B."/>
            <person name="Sutton G.G."/>
            <person name="Strausberg R.L."/>
            <person name="Nelson K.E."/>
        </authorList>
    </citation>
    <scope>NUCLEOTIDE SEQUENCE [LARGE SCALE GENOMIC DNA]</scope>
    <source>
        <strain evidence="2 3">RM3277</strain>
    </source>
</reference>
<proteinExistence type="predicted"/>
<organism evidence="2 3">
    <name type="scientific">Campylobacter showae RM3277</name>
    <dbReference type="NCBI Taxonomy" id="553219"/>
    <lineage>
        <taxon>Bacteria</taxon>
        <taxon>Pseudomonadati</taxon>
        <taxon>Campylobacterota</taxon>
        <taxon>Epsilonproteobacteria</taxon>
        <taxon>Campylobacterales</taxon>
        <taxon>Campylobacteraceae</taxon>
        <taxon>Campylobacter</taxon>
    </lineage>
</organism>
<comment type="caution">
    <text evidence="2">The sequence shown here is derived from an EMBL/GenBank/DDBJ whole genome shotgun (WGS) entry which is preliminary data.</text>
</comment>
<accession>C6RGI3</accession>
<dbReference type="EMBL" id="ACVQ01000019">
    <property type="protein sequence ID" value="EET79533.1"/>
    <property type="molecule type" value="Genomic_DNA"/>
</dbReference>
<dbReference type="Proteomes" id="UP000003107">
    <property type="component" value="Unassembled WGS sequence"/>
</dbReference>
<keyword evidence="3" id="KW-1185">Reference proteome</keyword>
<dbReference type="AlphaFoldDB" id="C6RGI3"/>
<evidence type="ECO:0000256" key="1">
    <source>
        <dbReference type="SAM" id="MobiDB-lite"/>
    </source>
</evidence>
<protein>
    <submittedName>
        <fullName evidence="2">Uncharacterized protein</fullName>
    </submittedName>
</protein>